<dbReference type="Proteomes" id="UP000054359">
    <property type="component" value="Unassembled WGS sequence"/>
</dbReference>
<dbReference type="AlphaFoldDB" id="A0A087UC91"/>
<dbReference type="EMBL" id="KK119175">
    <property type="protein sequence ID" value="KFM74980.1"/>
    <property type="molecule type" value="Genomic_DNA"/>
</dbReference>
<evidence type="ECO:0000256" key="1">
    <source>
        <dbReference type="SAM" id="Phobius"/>
    </source>
</evidence>
<accession>A0A087UC91</accession>
<feature type="non-terminal residue" evidence="2">
    <location>
        <position position="39"/>
    </location>
</feature>
<organism evidence="2 3">
    <name type="scientific">Stegodyphus mimosarum</name>
    <name type="common">African social velvet spider</name>
    <dbReference type="NCBI Taxonomy" id="407821"/>
    <lineage>
        <taxon>Eukaryota</taxon>
        <taxon>Metazoa</taxon>
        <taxon>Ecdysozoa</taxon>
        <taxon>Arthropoda</taxon>
        <taxon>Chelicerata</taxon>
        <taxon>Arachnida</taxon>
        <taxon>Araneae</taxon>
        <taxon>Araneomorphae</taxon>
        <taxon>Entelegynae</taxon>
        <taxon>Eresoidea</taxon>
        <taxon>Eresidae</taxon>
        <taxon>Stegodyphus</taxon>
    </lineage>
</organism>
<reference evidence="2 3" key="1">
    <citation type="submission" date="2013-11" db="EMBL/GenBank/DDBJ databases">
        <title>Genome sequencing of Stegodyphus mimosarum.</title>
        <authorList>
            <person name="Bechsgaard J."/>
        </authorList>
    </citation>
    <scope>NUCLEOTIDE SEQUENCE [LARGE SCALE GENOMIC DNA]</scope>
</reference>
<proteinExistence type="predicted"/>
<sequence length="39" mass="4552">MLQPNHKTARHVMILLVFMSCTLATPMVMQEVKQMLNKH</sequence>
<evidence type="ECO:0000313" key="3">
    <source>
        <dbReference type="Proteomes" id="UP000054359"/>
    </source>
</evidence>
<keyword evidence="3" id="KW-1185">Reference proteome</keyword>
<keyword evidence="1" id="KW-0472">Membrane</keyword>
<name>A0A087UC91_STEMI</name>
<keyword evidence="1" id="KW-1133">Transmembrane helix</keyword>
<gene>
    <name evidence="2" type="ORF">X975_20041</name>
</gene>
<dbReference type="PROSITE" id="PS51257">
    <property type="entry name" value="PROKAR_LIPOPROTEIN"/>
    <property type="match status" value="1"/>
</dbReference>
<protein>
    <submittedName>
        <fullName evidence="2">Uncharacterized protein</fullName>
    </submittedName>
</protein>
<evidence type="ECO:0000313" key="2">
    <source>
        <dbReference type="EMBL" id="KFM74980.1"/>
    </source>
</evidence>
<feature type="transmembrane region" description="Helical" evidence="1">
    <location>
        <begin position="12"/>
        <end position="29"/>
    </location>
</feature>
<keyword evidence="1" id="KW-0812">Transmembrane</keyword>